<comment type="caution">
    <text evidence="2">The sequence shown here is derived from an EMBL/GenBank/DDBJ whole genome shotgun (WGS) entry which is preliminary data.</text>
</comment>
<dbReference type="EMBL" id="JALJRB010000002">
    <property type="protein sequence ID" value="MCJ8499384.1"/>
    <property type="molecule type" value="Genomic_DNA"/>
</dbReference>
<dbReference type="GO" id="GO:0008757">
    <property type="term" value="F:S-adenosylmethionine-dependent methyltransferase activity"/>
    <property type="evidence" value="ECO:0007669"/>
    <property type="project" value="InterPro"/>
</dbReference>
<dbReference type="CDD" id="cd02440">
    <property type="entry name" value="AdoMet_MTases"/>
    <property type="match status" value="1"/>
</dbReference>
<keyword evidence="2" id="KW-0808">Transferase</keyword>
<protein>
    <submittedName>
        <fullName evidence="2">Class I SAM-dependent methyltransferase</fullName>
    </submittedName>
</protein>
<dbReference type="GO" id="GO:0032259">
    <property type="term" value="P:methylation"/>
    <property type="evidence" value="ECO:0007669"/>
    <property type="project" value="UniProtKB-KW"/>
</dbReference>
<sequence>MPPYKLHNILNKLFIKIFSPNKDTTTQVPLPPEVYMRLVCGQHDDLADQFNWAGEVVLNMLDEEGMTADGTSFLDVGCGCGRIARRLMERPISSYTGFDRHPGMIRWCREQIGARDPRFAFHYFSLQSSYQTLDGHKGRQPASAFAFPYPAASFSAVLLASIFTHMPLQESVHYLRELYRVLAPGGKILLSVFLSDDEEDGCSEVDFYYHTGTFLGCLEEIGFKARFRQKLAEHHWYTLSTSEAAPALLLDRDVEQTSG</sequence>
<organism evidence="2 3">
    <name type="scientific">Desulfatitalea alkaliphila</name>
    <dbReference type="NCBI Taxonomy" id="2929485"/>
    <lineage>
        <taxon>Bacteria</taxon>
        <taxon>Pseudomonadati</taxon>
        <taxon>Thermodesulfobacteriota</taxon>
        <taxon>Desulfobacteria</taxon>
        <taxon>Desulfobacterales</taxon>
        <taxon>Desulfosarcinaceae</taxon>
        <taxon>Desulfatitalea</taxon>
    </lineage>
</organism>
<proteinExistence type="predicted"/>
<dbReference type="PANTHER" id="PTHR42912:SF98">
    <property type="entry name" value="UNCHARACTERISED METHYLTRANSFERASE RV1498C"/>
    <property type="match status" value="1"/>
</dbReference>
<evidence type="ECO:0000313" key="3">
    <source>
        <dbReference type="Proteomes" id="UP001165427"/>
    </source>
</evidence>
<dbReference type="Proteomes" id="UP001165427">
    <property type="component" value="Unassembled WGS sequence"/>
</dbReference>
<dbReference type="Pfam" id="PF08241">
    <property type="entry name" value="Methyltransf_11"/>
    <property type="match status" value="1"/>
</dbReference>
<dbReference type="InterPro" id="IPR029063">
    <property type="entry name" value="SAM-dependent_MTases_sf"/>
</dbReference>
<dbReference type="Gene3D" id="3.40.50.150">
    <property type="entry name" value="Vaccinia Virus protein VP39"/>
    <property type="match status" value="1"/>
</dbReference>
<dbReference type="AlphaFoldDB" id="A0AA41QZV4"/>
<dbReference type="InterPro" id="IPR013216">
    <property type="entry name" value="Methyltransf_11"/>
</dbReference>
<dbReference type="InterPro" id="IPR050508">
    <property type="entry name" value="Methyltransf_Superfamily"/>
</dbReference>
<evidence type="ECO:0000259" key="1">
    <source>
        <dbReference type="Pfam" id="PF08241"/>
    </source>
</evidence>
<feature type="domain" description="Methyltransferase type 11" evidence="1">
    <location>
        <begin position="74"/>
        <end position="189"/>
    </location>
</feature>
<reference evidence="2" key="1">
    <citation type="submission" date="2022-04" db="EMBL/GenBank/DDBJ databases">
        <title>Desulfatitalea alkaliphila sp. nov., a novel anaerobic sulfate-reducing bacterium isolated from terrestrial mud volcano, Taman Peninsula, Russia.</title>
        <authorList>
            <person name="Khomyakova M.A."/>
            <person name="Merkel A.Y."/>
            <person name="Slobodkin A.I."/>
        </authorList>
    </citation>
    <scope>NUCLEOTIDE SEQUENCE</scope>
    <source>
        <strain evidence="2">M08but</strain>
    </source>
</reference>
<evidence type="ECO:0000313" key="2">
    <source>
        <dbReference type="EMBL" id="MCJ8499384.1"/>
    </source>
</evidence>
<keyword evidence="3" id="KW-1185">Reference proteome</keyword>
<dbReference type="SUPFAM" id="SSF53335">
    <property type="entry name" value="S-adenosyl-L-methionine-dependent methyltransferases"/>
    <property type="match status" value="1"/>
</dbReference>
<gene>
    <name evidence="2" type="ORF">MRX98_02265</name>
</gene>
<keyword evidence="2" id="KW-0489">Methyltransferase</keyword>
<accession>A0AA41QZV4</accession>
<name>A0AA41QZV4_9BACT</name>
<dbReference type="RefSeq" id="WP_246902656.1">
    <property type="nucleotide sequence ID" value="NZ_JALJRB010000002.1"/>
</dbReference>
<dbReference type="PANTHER" id="PTHR42912">
    <property type="entry name" value="METHYLTRANSFERASE"/>
    <property type="match status" value="1"/>
</dbReference>